<organism evidence="1 2">
    <name type="scientific">Candidatus Onthousia excrementipullorum</name>
    <dbReference type="NCBI Taxonomy" id="2840884"/>
    <lineage>
        <taxon>Bacteria</taxon>
        <taxon>Bacillati</taxon>
        <taxon>Bacillota</taxon>
        <taxon>Bacilli</taxon>
        <taxon>Candidatus Onthousia</taxon>
    </lineage>
</organism>
<reference evidence="1" key="2">
    <citation type="journal article" date="2021" name="PeerJ">
        <title>Extensive microbial diversity within the chicken gut microbiome revealed by metagenomics and culture.</title>
        <authorList>
            <person name="Gilroy R."/>
            <person name="Ravi A."/>
            <person name="Getino M."/>
            <person name="Pursley I."/>
            <person name="Horton D.L."/>
            <person name="Alikhan N.F."/>
            <person name="Baker D."/>
            <person name="Gharbi K."/>
            <person name="Hall N."/>
            <person name="Watson M."/>
            <person name="Adriaenssens E.M."/>
            <person name="Foster-Nyarko E."/>
            <person name="Jarju S."/>
            <person name="Secka A."/>
            <person name="Antonio M."/>
            <person name="Oren A."/>
            <person name="Chaudhuri R.R."/>
            <person name="La Ragione R."/>
            <person name="Hildebrand F."/>
            <person name="Pallen M.J."/>
        </authorList>
    </citation>
    <scope>NUCLEOTIDE SEQUENCE</scope>
    <source>
        <strain evidence="1">CHK184-20233</strain>
    </source>
</reference>
<sequence length="174" mass="20194">MEEDKYKTLESLRETKKFLNGIKGYLKEDEESVELDTLATIALLRRPELAKRGDEALGDKYGDINFTDYIYGRVNSTLNSNLIVRHTMEMEALIRCVEAHNKGMNSNYIYKKYLGFENSEDSHDNLYLNKRLDVVQKQFVAMHYDVAFKENTFSLMVGDEFLKTAQVVVKKTVK</sequence>
<dbReference type="EMBL" id="DVHC01000065">
    <property type="protein sequence ID" value="HIR59791.1"/>
    <property type="molecule type" value="Genomic_DNA"/>
</dbReference>
<proteinExistence type="predicted"/>
<dbReference type="AlphaFoldDB" id="A0A9D1DVT6"/>
<reference evidence="1" key="1">
    <citation type="submission" date="2020-10" db="EMBL/GenBank/DDBJ databases">
        <authorList>
            <person name="Gilroy R."/>
        </authorList>
    </citation>
    <scope>NUCLEOTIDE SEQUENCE</scope>
    <source>
        <strain evidence="1">CHK184-20233</strain>
    </source>
</reference>
<protein>
    <submittedName>
        <fullName evidence="1">Uncharacterized protein</fullName>
    </submittedName>
</protein>
<evidence type="ECO:0000313" key="1">
    <source>
        <dbReference type="EMBL" id="HIR59791.1"/>
    </source>
</evidence>
<evidence type="ECO:0000313" key="2">
    <source>
        <dbReference type="Proteomes" id="UP000824232"/>
    </source>
</evidence>
<gene>
    <name evidence="1" type="ORF">IAB38_07045</name>
</gene>
<comment type="caution">
    <text evidence="1">The sequence shown here is derived from an EMBL/GenBank/DDBJ whole genome shotgun (WGS) entry which is preliminary data.</text>
</comment>
<dbReference type="Proteomes" id="UP000824232">
    <property type="component" value="Unassembled WGS sequence"/>
</dbReference>
<accession>A0A9D1DVT6</accession>
<name>A0A9D1DVT6_9FIRM</name>